<dbReference type="EMBL" id="MN661043">
    <property type="protein sequence ID" value="QHA33694.1"/>
    <property type="molecule type" value="Genomic_RNA"/>
</dbReference>
<evidence type="ECO:0000256" key="1">
    <source>
        <dbReference type="SAM" id="MobiDB-lite"/>
    </source>
</evidence>
<sequence length="429" mass="49353">MTSPAVPAGSSGAAESAYTPAQQLAINNFSTVGKLSDFVKELAKFDGKPTELISWITDVEGIFDLYRDLPKKSVEYGILTRSIRRKIIGEASDVLNANNVFYDWETMKSTLLLYYKDKRDLKTLDFELTTIKKAPSESLSSYFSRVNELLALIIVQVQTDESMVESSDSHIKYFREKALDSFIRGLEAPLSIMLKTAGVTTLSKAYQFCLDYKNIDIRSAPFRNEHSNNFVPKPRELELPQQRSAVYVPPVQPRMRTRPTPMPRMFRQSNHSFTHQPQPIAIDQSIRSNQANYGNNSTVQQFRPNNQLFQKPVAMNRRPNPFSSQYHQYQRQAHPIEQDEYGTDTFQEYYYTDNSCNYPEDNFHDPQDEYYPEQQMSSINQMTNQQTNQNQRQQEISQQNLEISYNNAPSASNSATHFLEMNPSSNPGW</sequence>
<name>A0A6B9KG71_9VIRU</name>
<organism evidence="2">
    <name type="scientific">Chibugado virus</name>
    <dbReference type="NCBI Taxonomy" id="2689361"/>
    <lineage>
        <taxon>Viruses</taxon>
        <taxon>Riboviria</taxon>
        <taxon>Pararnavirae</taxon>
        <taxon>Artverviricota</taxon>
        <taxon>Revtraviricetes</taxon>
        <taxon>Ortervirales</taxon>
        <taxon>Metaviridae</taxon>
    </lineage>
</organism>
<reference evidence="2" key="1">
    <citation type="submission" date="2019-10" db="EMBL/GenBank/DDBJ databases">
        <authorList>
            <person name="Nitsche A."/>
            <person name="Hankeln T."/>
            <person name="Acosta O."/>
            <person name="Velez I.D."/>
            <person name="Schiemann D.J."/>
        </authorList>
    </citation>
    <scope>NUCLEOTIDE SEQUENCE</scope>
    <source>
        <strain evidence="2">Psal 1744-4</strain>
    </source>
</reference>
<evidence type="ECO:0000313" key="2">
    <source>
        <dbReference type="EMBL" id="QHA33694.1"/>
    </source>
</evidence>
<proteinExistence type="predicted"/>
<feature type="region of interest" description="Disordered" evidence="1">
    <location>
        <begin position="409"/>
        <end position="429"/>
    </location>
</feature>
<accession>A0A6B9KG71</accession>
<protein>
    <submittedName>
        <fullName evidence="2">Putative gag polyprotein</fullName>
    </submittedName>
</protein>